<dbReference type="InterPro" id="IPR029903">
    <property type="entry name" value="RmlD-like-bd"/>
</dbReference>
<dbReference type="GO" id="GO:0008831">
    <property type="term" value="F:dTDP-4-dehydrorhamnose reductase activity"/>
    <property type="evidence" value="ECO:0007669"/>
    <property type="project" value="UniProtKB-EC"/>
</dbReference>
<dbReference type="Gene3D" id="3.40.50.720">
    <property type="entry name" value="NAD(P)-binding Rossmann-like Domain"/>
    <property type="match status" value="1"/>
</dbReference>
<proteinExistence type="inferred from homology"/>
<sequence>MKFLVTGAGGQVGSALGLMGPLNGHEVIPLDRQTLDITGTAEVRAAISNYNPDAVINTAAYTAVDKAQSEPELALAINAAGPENLALACADLDIPLLHISTDFVFDGKKSEPYSETDPIGPLSVYGSSKAEGEARVAAIGGKFLILRTAWVFGGEQNFVATMLRLGETMEELNIVDDQRGGPTASTDIAAALLSMAEQANAPAFSDWGIYHYSGAPSLTWFGFAQAIFAGRDKPVLHPIPTKDYPTPAARPKNSVLDCSKIKRVFDIDQPDWRTALSQLLT</sequence>
<dbReference type="EMBL" id="CP098747">
    <property type="protein sequence ID" value="USG62663.1"/>
    <property type="molecule type" value="Genomic_DNA"/>
</dbReference>
<name>A0ABY4W969_9PROT</name>
<feature type="domain" description="RmlD-like substrate binding" evidence="7">
    <location>
        <begin position="1"/>
        <end position="280"/>
    </location>
</feature>
<evidence type="ECO:0000256" key="2">
    <source>
        <dbReference type="ARBA" id="ARBA00010944"/>
    </source>
</evidence>
<accession>A0ABY4W969</accession>
<dbReference type="InterPro" id="IPR005913">
    <property type="entry name" value="dTDP_dehydrorham_reduct"/>
</dbReference>
<evidence type="ECO:0000256" key="3">
    <source>
        <dbReference type="ARBA" id="ARBA00012929"/>
    </source>
</evidence>
<dbReference type="SUPFAM" id="SSF51735">
    <property type="entry name" value="NAD(P)-binding Rossmann-fold domains"/>
    <property type="match status" value="1"/>
</dbReference>
<keyword evidence="6 8" id="KW-0560">Oxidoreductase</keyword>
<dbReference type="NCBIfam" id="TIGR01214">
    <property type="entry name" value="rmlD"/>
    <property type="match status" value="1"/>
</dbReference>
<dbReference type="InterPro" id="IPR036291">
    <property type="entry name" value="NAD(P)-bd_dom_sf"/>
</dbReference>
<dbReference type="Pfam" id="PF04321">
    <property type="entry name" value="RmlD_sub_bind"/>
    <property type="match status" value="1"/>
</dbReference>
<dbReference type="PANTHER" id="PTHR10491">
    <property type="entry name" value="DTDP-4-DEHYDRORHAMNOSE REDUCTASE"/>
    <property type="match status" value="1"/>
</dbReference>
<dbReference type="RefSeq" id="WP_251936653.1">
    <property type="nucleotide sequence ID" value="NZ_CP098747.1"/>
</dbReference>
<comment type="similarity">
    <text evidence="2 6">Belongs to the dTDP-4-dehydrorhamnose reductase family.</text>
</comment>
<gene>
    <name evidence="8" type="primary">rfbD</name>
    <name evidence="8" type="ORF">NBZ79_06690</name>
</gene>
<dbReference type="EC" id="1.1.1.133" evidence="3 6"/>
<comment type="function">
    <text evidence="6">Catalyzes the reduction of dTDP-6-deoxy-L-lyxo-4-hexulose to yield dTDP-L-rhamnose.</text>
</comment>
<evidence type="ECO:0000256" key="1">
    <source>
        <dbReference type="ARBA" id="ARBA00004781"/>
    </source>
</evidence>
<dbReference type="Gene3D" id="3.90.25.10">
    <property type="entry name" value="UDP-galactose 4-epimerase, domain 1"/>
    <property type="match status" value="1"/>
</dbReference>
<dbReference type="CDD" id="cd05254">
    <property type="entry name" value="dTDP_HR_like_SDR_e"/>
    <property type="match status" value="1"/>
</dbReference>
<comment type="cofactor">
    <cofactor evidence="6">
        <name>Mg(2+)</name>
        <dbReference type="ChEBI" id="CHEBI:18420"/>
    </cofactor>
    <text evidence="6">Binds 1 Mg(2+) ion per monomer.</text>
</comment>
<keyword evidence="6" id="KW-0521">NADP</keyword>
<protein>
    <recommendedName>
        <fullName evidence="4 6">dTDP-4-dehydrorhamnose reductase</fullName>
        <ecNumber evidence="3 6">1.1.1.133</ecNumber>
    </recommendedName>
</protein>
<dbReference type="Proteomes" id="UP001056291">
    <property type="component" value="Chromosome"/>
</dbReference>
<evidence type="ECO:0000259" key="7">
    <source>
        <dbReference type="Pfam" id="PF04321"/>
    </source>
</evidence>
<comment type="catalytic activity">
    <reaction evidence="5 6">
        <text>dTDP-beta-L-rhamnose + NADP(+) = dTDP-4-dehydro-beta-L-rhamnose + NADPH + H(+)</text>
        <dbReference type="Rhea" id="RHEA:21796"/>
        <dbReference type="ChEBI" id="CHEBI:15378"/>
        <dbReference type="ChEBI" id="CHEBI:57510"/>
        <dbReference type="ChEBI" id="CHEBI:57783"/>
        <dbReference type="ChEBI" id="CHEBI:58349"/>
        <dbReference type="ChEBI" id="CHEBI:62830"/>
        <dbReference type="EC" id="1.1.1.133"/>
    </reaction>
</comment>
<evidence type="ECO:0000256" key="4">
    <source>
        <dbReference type="ARBA" id="ARBA00017099"/>
    </source>
</evidence>
<organism evidence="8 9">
    <name type="scientific">Sneathiella marina</name>
    <dbReference type="NCBI Taxonomy" id="2950108"/>
    <lineage>
        <taxon>Bacteria</taxon>
        <taxon>Pseudomonadati</taxon>
        <taxon>Pseudomonadota</taxon>
        <taxon>Alphaproteobacteria</taxon>
        <taxon>Sneathiellales</taxon>
        <taxon>Sneathiellaceae</taxon>
        <taxon>Sneathiella</taxon>
    </lineage>
</organism>
<evidence type="ECO:0000256" key="6">
    <source>
        <dbReference type="RuleBase" id="RU364082"/>
    </source>
</evidence>
<keyword evidence="9" id="KW-1185">Reference proteome</keyword>
<evidence type="ECO:0000313" key="9">
    <source>
        <dbReference type="Proteomes" id="UP001056291"/>
    </source>
</evidence>
<reference evidence="8" key="1">
    <citation type="submission" date="2022-06" db="EMBL/GenBank/DDBJ databases">
        <title>Sneathiella actinostolidae sp. nov., isolated from a sea anemonein the Western Pacific Ocean.</title>
        <authorList>
            <person name="Wei M.J."/>
        </authorList>
    </citation>
    <scope>NUCLEOTIDE SEQUENCE</scope>
    <source>
        <strain evidence="8">PHK-P5</strain>
    </source>
</reference>
<dbReference type="PANTHER" id="PTHR10491:SF4">
    <property type="entry name" value="METHIONINE ADENOSYLTRANSFERASE 2 SUBUNIT BETA"/>
    <property type="match status" value="1"/>
</dbReference>
<evidence type="ECO:0000313" key="8">
    <source>
        <dbReference type="EMBL" id="USG62663.1"/>
    </source>
</evidence>
<comment type="pathway">
    <text evidence="1 6">Carbohydrate biosynthesis; dTDP-L-rhamnose biosynthesis.</text>
</comment>
<evidence type="ECO:0000256" key="5">
    <source>
        <dbReference type="ARBA" id="ARBA00048200"/>
    </source>
</evidence>